<feature type="domain" description="Glutamate/phenylalanine/leucine/valine/L-tryptophan dehydrogenase C-terminal" evidence="7">
    <location>
        <begin position="171"/>
        <end position="397"/>
    </location>
</feature>
<proteinExistence type="inferred from homology"/>
<organism evidence="8 9">
    <name type="scientific">Shouchella lehensis</name>
    <dbReference type="NCBI Taxonomy" id="300825"/>
    <lineage>
        <taxon>Bacteria</taxon>
        <taxon>Bacillati</taxon>
        <taxon>Bacillota</taxon>
        <taxon>Bacilli</taxon>
        <taxon>Bacillales</taxon>
        <taxon>Bacillaceae</taxon>
        <taxon>Shouchella</taxon>
    </lineage>
</organism>
<evidence type="ECO:0000256" key="6">
    <source>
        <dbReference type="RuleBase" id="RU004417"/>
    </source>
</evidence>
<evidence type="ECO:0000256" key="4">
    <source>
        <dbReference type="PIRNR" id="PIRNR000185"/>
    </source>
</evidence>
<sequence length="402" mass="44176">MQQIVRLLLVLKSRKRRKPMNPYYEVEWYDKETNTRVFIVIDQLMGGLAAGGIRMSPTVTMEDIRTLAHLMTKKNSVMGIPLGGAKVGIVGDPGGADKEEKLRAFGRMAESLLKTKLLIGEDMGISSQNVKSIYESISFNPIELVVQIRQQQGLQIQMPEGKNIDDLLSETFMDYLAGFGLMEAMEEAAHLINLDLEQAQVGLQGFGTVGSGIAMLLLEKGSTITAVSDAHRCMYRQTGFSLPELQVLKEHGGIIQPELFKNVKIVPSSEIVALPIDIFIPASISHAIHKDNADKITASLIVEAANFPTTSEAEQILLEKRKVILPDFVVNAGSATGFGLLITGQADYQGIFQATAQRIRGTVKTILTESLKGEKTPREVANELASYNLKEMETSERKVETK</sequence>
<dbReference type="InterPro" id="IPR006097">
    <property type="entry name" value="Glu/Leu/Phe/Val/Trp_DH_dimer"/>
</dbReference>
<dbReference type="PRINTS" id="PR00082">
    <property type="entry name" value="GLFDHDRGNASE"/>
</dbReference>
<comment type="similarity">
    <text evidence="1 4 6">Belongs to the Glu/Leu/Phe/Val dehydrogenases family.</text>
</comment>
<dbReference type="Gene3D" id="3.40.50.10860">
    <property type="entry name" value="Leucine Dehydrogenase, chain A, domain 1"/>
    <property type="match status" value="1"/>
</dbReference>
<dbReference type="GO" id="GO:0006538">
    <property type="term" value="P:L-glutamate catabolic process"/>
    <property type="evidence" value="ECO:0007669"/>
    <property type="project" value="TreeGrafter"/>
</dbReference>
<dbReference type="InterPro" id="IPR033524">
    <property type="entry name" value="Glu/Leu/Phe/Val_DH_AS"/>
</dbReference>
<dbReference type="PIRSF" id="PIRSF000185">
    <property type="entry name" value="Glu_DH"/>
    <property type="match status" value="1"/>
</dbReference>
<evidence type="ECO:0000313" key="9">
    <source>
        <dbReference type="Proteomes" id="UP000298210"/>
    </source>
</evidence>
<dbReference type="InterPro" id="IPR006095">
    <property type="entry name" value="Glu/Leu/Phe/Val/Trp_DH"/>
</dbReference>
<dbReference type="SMART" id="SM00839">
    <property type="entry name" value="ELFV_dehydrog"/>
    <property type="match status" value="1"/>
</dbReference>
<protein>
    <recommendedName>
        <fullName evidence="2 4">Glutamate dehydrogenase</fullName>
    </recommendedName>
</protein>
<dbReference type="Pfam" id="PF00208">
    <property type="entry name" value="ELFV_dehydrog"/>
    <property type="match status" value="1"/>
</dbReference>
<evidence type="ECO:0000256" key="1">
    <source>
        <dbReference type="ARBA" id="ARBA00006382"/>
    </source>
</evidence>
<evidence type="ECO:0000313" key="8">
    <source>
        <dbReference type="EMBL" id="TES49562.1"/>
    </source>
</evidence>
<evidence type="ECO:0000256" key="2">
    <source>
        <dbReference type="ARBA" id="ARBA00012896"/>
    </source>
</evidence>
<dbReference type="Gene3D" id="3.40.50.720">
    <property type="entry name" value="NAD(P)-binding Rossmann-like Domain"/>
    <property type="match status" value="1"/>
</dbReference>
<dbReference type="GO" id="GO:0004352">
    <property type="term" value="F:glutamate dehydrogenase (NAD+) activity"/>
    <property type="evidence" value="ECO:0007669"/>
    <property type="project" value="TreeGrafter"/>
</dbReference>
<dbReference type="SUPFAM" id="SSF51735">
    <property type="entry name" value="NAD(P)-binding Rossmann-fold domains"/>
    <property type="match status" value="1"/>
</dbReference>
<dbReference type="PANTHER" id="PTHR11606">
    <property type="entry name" value="GLUTAMATE DEHYDROGENASE"/>
    <property type="match status" value="1"/>
</dbReference>
<dbReference type="PANTHER" id="PTHR11606:SF13">
    <property type="entry name" value="GLUTAMATE DEHYDROGENASE 1, MITOCHONDRIAL"/>
    <property type="match status" value="1"/>
</dbReference>
<dbReference type="Pfam" id="PF02812">
    <property type="entry name" value="ELFV_dehydrog_N"/>
    <property type="match status" value="1"/>
</dbReference>
<dbReference type="InterPro" id="IPR014362">
    <property type="entry name" value="Glu_DH"/>
</dbReference>
<name>A0A4Y7WM38_9BACI</name>
<dbReference type="EMBL" id="SNUX01000002">
    <property type="protein sequence ID" value="TES49562.1"/>
    <property type="molecule type" value="Genomic_DNA"/>
</dbReference>
<dbReference type="SUPFAM" id="SSF53223">
    <property type="entry name" value="Aminoacid dehydrogenase-like, N-terminal domain"/>
    <property type="match status" value="1"/>
</dbReference>
<gene>
    <name evidence="8" type="ORF">E2L03_08845</name>
</gene>
<evidence type="ECO:0000256" key="5">
    <source>
        <dbReference type="PIRSR" id="PIRSR000185-1"/>
    </source>
</evidence>
<dbReference type="InterPro" id="IPR006096">
    <property type="entry name" value="Glu/Leu/Phe/Val/Trp_DH_C"/>
</dbReference>
<dbReference type="AlphaFoldDB" id="A0A4Y7WM38"/>
<dbReference type="InterPro" id="IPR036291">
    <property type="entry name" value="NAD(P)-bd_dom_sf"/>
</dbReference>
<reference evidence="8 9" key="1">
    <citation type="submission" date="2019-03" db="EMBL/GenBank/DDBJ databases">
        <authorList>
            <person name="Liu G."/>
        </authorList>
    </citation>
    <scope>NUCLEOTIDE SEQUENCE [LARGE SCALE GENOMIC DNA]</scope>
    <source>
        <strain evidence="8 9">DSM 19099</strain>
    </source>
</reference>
<evidence type="ECO:0000259" key="7">
    <source>
        <dbReference type="SMART" id="SM00839"/>
    </source>
</evidence>
<accession>A0A4Y7WM38</accession>
<evidence type="ECO:0000256" key="3">
    <source>
        <dbReference type="ARBA" id="ARBA00023002"/>
    </source>
</evidence>
<dbReference type="PROSITE" id="PS00074">
    <property type="entry name" value="GLFV_DEHYDROGENASE"/>
    <property type="match status" value="1"/>
</dbReference>
<dbReference type="Proteomes" id="UP000298210">
    <property type="component" value="Unassembled WGS sequence"/>
</dbReference>
<feature type="active site" description="Proton donor" evidence="5">
    <location>
        <position position="86"/>
    </location>
</feature>
<comment type="caution">
    <text evidence="8">The sequence shown here is derived from an EMBL/GenBank/DDBJ whole genome shotgun (WGS) entry which is preliminary data.</text>
</comment>
<keyword evidence="3 4" id="KW-0560">Oxidoreductase</keyword>
<dbReference type="InterPro" id="IPR046346">
    <property type="entry name" value="Aminoacid_DH-like_N_sf"/>
</dbReference>